<evidence type="ECO:0000256" key="4">
    <source>
        <dbReference type="ARBA" id="ARBA00023136"/>
    </source>
</evidence>
<feature type="transmembrane region" description="Helical" evidence="6">
    <location>
        <begin position="26"/>
        <end position="48"/>
    </location>
</feature>
<comment type="subcellular location">
    <subcellularLocation>
        <location evidence="1">Membrane</location>
        <topology evidence="1">Multi-pass membrane protein</topology>
    </subcellularLocation>
</comment>
<keyword evidence="2 6" id="KW-0812">Transmembrane</keyword>
<dbReference type="GO" id="GO:0016020">
    <property type="term" value="C:membrane"/>
    <property type="evidence" value="ECO:0007669"/>
    <property type="project" value="UniProtKB-SubCell"/>
</dbReference>
<sequence length="396" mass="43408">MDDFQKMPKSKKLSFSHSYITRFQLLWLKVFGVIMIVLSLVMVCFGIYTKIEYNDVTEAIGLVSFMPEVLGGLLLILTLVHCWGTRHRRGSCLMIYIFVMGLLTLIIFGIGIILLSVADVFPGGDTSNSLKSYVTDLELAVYTVCCDEPFELNQTKVFPCSDSPNVPEDSACYENEKLYEKAIDSLDDVCSTLELIKVENQIPNATTPKVGLVGDPATGSCGGGQPQIFIGHLNSYFIENIKYVGGGTFGIGGLLLVAVLFTCCVGATLTRSKRDQHFLESGAVEQGDSPVAMVYNKLEKNRRKQKQTKALTEPAGSNASKSSKSSLPASENPIFNKETEIDIKPSLPTRQKKRSLFKPNEKSVSTKNDGSFNPRSFSTVSTRSSTASDFFGDADI</sequence>
<feature type="transmembrane region" description="Helical" evidence="6">
    <location>
        <begin position="60"/>
        <end position="83"/>
    </location>
</feature>
<dbReference type="InterPro" id="IPR018499">
    <property type="entry name" value="Tetraspanin/Peripherin"/>
</dbReference>
<dbReference type="AlphaFoldDB" id="A0A7S3PQ88"/>
<keyword evidence="3 6" id="KW-1133">Transmembrane helix</keyword>
<protein>
    <recommendedName>
        <fullName evidence="8">Tetraspanin</fullName>
    </recommendedName>
</protein>
<evidence type="ECO:0000256" key="1">
    <source>
        <dbReference type="ARBA" id="ARBA00004141"/>
    </source>
</evidence>
<proteinExistence type="predicted"/>
<organism evidence="7">
    <name type="scientific">Aplanochytrium stocchinoi</name>
    <dbReference type="NCBI Taxonomy" id="215587"/>
    <lineage>
        <taxon>Eukaryota</taxon>
        <taxon>Sar</taxon>
        <taxon>Stramenopiles</taxon>
        <taxon>Bigyra</taxon>
        <taxon>Labyrinthulomycetes</taxon>
        <taxon>Thraustochytrida</taxon>
        <taxon>Thraustochytriidae</taxon>
        <taxon>Aplanochytrium</taxon>
    </lineage>
</organism>
<keyword evidence="4 6" id="KW-0472">Membrane</keyword>
<name>A0A7S3PQ88_9STRA</name>
<feature type="compositionally biased region" description="Polar residues" evidence="5">
    <location>
        <begin position="362"/>
        <end position="375"/>
    </location>
</feature>
<feature type="transmembrane region" description="Helical" evidence="6">
    <location>
        <begin position="249"/>
        <end position="269"/>
    </location>
</feature>
<feature type="compositionally biased region" description="Low complexity" evidence="5">
    <location>
        <begin position="376"/>
        <end position="388"/>
    </location>
</feature>
<feature type="region of interest" description="Disordered" evidence="5">
    <location>
        <begin position="299"/>
        <end position="396"/>
    </location>
</feature>
<evidence type="ECO:0000256" key="6">
    <source>
        <dbReference type="SAM" id="Phobius"/>
    </source>
</evidence>
<gene>
    <name evidence="7" type="ORF">ASTO00021_LOCUS17013</name>
</gene>
<dbReference type="Pfam" id="PF00335">
    <property type="entry name" value="Tetraspanin"/>
    <property type="match status" value="1"/>
</dbReference>
<reference evidence="7" key="1">
    <citation type="submission" date="2021-01" db="EMBL/GenBank/DDBJ databases">
        <authorList>
            <person name="Corre E."/>
            <person name="Pelletier E."/>
            <person name="Niang G."/>
            <person name="Scheremetjew M."/>
            <person name="Finn R."/>
            <person name="Kale V."/>
            <person name="Holt S."/>
            <person name="Cochrane G."/>
            <person name="Meng A."/>
            <person name="Brown T."/>
            <person name="Cohen L."/>
        </authorList>
    </citation>
    <scope>NUCLEOTIDE SEQUENCE</scope>
    <source>
        <strain evidence="7">GSBS06</strain>
    </source>
</reference>
<feature type="compositionally biased region" description="Low complexity" evidence="5">
    <location>
        <begin position="317"/>
        <end position="333"/>
    </location>
</feature>
<evidence type="ECO:0000256" key="5">
    <source>
        <dbReference type="SAM" id="MobiDB-lite"/>
    </source>
</evidence>
<evidence type="ECO:0000256" key="3">
    <source>
        <dbReference type="ARBA" id="ARBA00022989"/>
    </source>
</evidence>
<feature type="transmembrane region" description="Helical" evidence="6">
    <location>
        <begin position="95"/>
        <end position="118"/>
    </location>
</feature>
<accession>A0A7S3PQ88</accession>
<dbReference type="EMBL" id="HBIN01022151">
    <property type="protein sequence ID" value="CAE0447028.1"/>
    <property type="molecule type" value="Transcribed_RNA"/>
</dbReference>
<evidence type="ECO:0000313" key="7">
    <source>
        <dbReference type="EMBL" id="CAE0447028.1"/>
    </source>
</evidence>
<evidence type="ECO:0000256" key="2">
    <source>
        <dbReference type="ARBA" id="ARBA00022692"/>
    </source>
</evidence>
<evidence type="ECO:0008006" key="8">
    <source>
        <dbReference type="Google" id="ProtNLM"/>
    </source>
</evidence>